<dbReference type="Proteomes" id="UP000478052">
    <property type="component" value="Unassembled WGS sequence"/>
</dbReference>
<dbReference type="InterPro" id="IPR048365">
    <property type="entry name" value="TNP-like_RNaseH_N"/>
</dbReference>
<evidence type="ECO:0000256" key="2">
    <source>
        <dbReference type="ARBA" id="ARBA00006177"/>
    </source>
</evidence>
<keyword evidence="6" id="KW-0805">Transcription regulation</keyword>
<comment type="subcellular location">
    <subcellularLocation>
        <location evidence="1">Nucleus</location>
        <location evidence="1">Nucleoplasm</location>
    </subcellularLocation>
</comment>
<keyword evidence="10" id="KW-0539">Nucleus</keyword>
<dbReference type="GO" id="GO:0005654">
    <property type="term" value="C:nucleoplasm"/>
    <property type="evidence" value="ECO:0007669"/>
    <property type="project" value="UniProtKB-SubCell"/>
</dbReference>
<dbReference type="EMBL" id="VUJU01000868">
    <property type="protein sequence ID" value="KAF0767937.1"/>
    <property type="molecule type" value="Genomic_DNA"/>
</dbReference>
<keyword evidence="7" id="KW-0175">Coiled coil</keyword>
<dbReference type="OrthoDB" id="6610600at2759"/>
<evidence type="ECO:0000256" key="9">
    <source>
        <dbReference type="ARBA" id="ARBA00023163"/>
    </source>
</evidence>
<evidence type="ECO:0000256" key="1">
    <source>
        <dbReference type="ARBA" id="ARBA00004642"/>
    </source>
</evidence>
<keyword evidence="9" id="KW-0804">Transcription</keyword>
<evidence type="ECO:0000256" key="11">
    <source>
        <dbReference type="ARBA" id="ARBA00023306"/>
    </source>
</evidence>
<comment type="similarity">
    <text evidence="2">Belongs to the THAP1 family.</text>
</comment>
<proteinExistence type="inferred from homology"/>
<name>A0A6G0ZC25_APHCR</name>
<dbReference type="InterPro" id="IPR026516">
    <property type="entry name" value="THAP1/10"/>
</dbReference>
<organism evidence="15 16">
    <name type="scientific">Aphis craccivora</name>
    <name type="common">Cowpea aphid</name>
    <dbReference type="NCBI Taxonomy" id="307492"/>
    <lineage>
        <taxon>Eukaryota</taxon>
        <taxon>Metazoa</taxon>
        <taxon>Ecdysozoa</taxon>
        <taxon>Arthropoda</taxon>
        <taxon>Hexapoda</taxon>
        <taxon>Insecta</taxon>
        <taxon>Pterygota</taxon>
        <taxon>Neoptera</taxon>
        <taxon>Paraneoptera</taxon>
        <taxon>Hemiptera</taxon>
        <taxon>Sternorrhyncha</taxon>
        <taxon>Aphidomorpha</taxon>
        <taxon>Aphidoidea</taxon>
        <taxon>Aphididae</taxon>
        <taxon>Aphidini</taxon>
        <taxon>Aphis</taxon>
        <taxon>Aphis</taxon>
    </lineage>
</organism>
<protein>
    <submittedName>
        <fullName evidence="15">THAP-type domain-containing protein</fullName>
    </submittedName>
</protein>
<dbReference type="InterPro" id="IPR006612">
    <property type="entry name" value="THAP_Znf"/>
</dbReference>
<sequence length="439" mass="49886">MPGHRCIAPGCKSGYDSCKEKYHFFSVPKDDDKLQQWKKAIPRKDEEIKPRQVVCERHFHEEDILWKRIMTDKNGTSLAEVVYKIPRLKEGAIPSIFPNCPKYLSNSLNPRKLPLIRRSSPKKPKADKKKDPKMNCSFTSDQSKVIGIIDSIEIFSFSKLQENINSIVFPNGWSRHDIPGKLIMFSFFIVKTKDILIENYVPTPILYKRVCLGFNLNVQCFVMNMSVNTDLFGSNKLNCSKDLEDILKQFDTSIICKGYKLKEKLLHSKTTYTDPAGNFRHIMCPLILNQNNDCKYCNKAIQTIMKVTKEKLSDKANANHGLVFIFIPLEDNYGSYAQPIGVFASKGTTKGVVGTNSVMKAITVLEKAGAFIHGIICDGAAPNQKFWNEMGVSRKLNEVKNWFEALSTQQLKTNAAFDALNRKLTNEEVSLNSDDYKVK</sequence>
<keyword evidence="4 12" id="KW-0863">Zinc-finger</keyword>
<evidence type="ECO:0000256" key="13">
    <source>
        <dbReference type="SAM" id="MobiDB-lite"/>
    </source>
</evidence>
<dbReference type="SUPFAM" id="SSF57716">
    <property type="entry name" value="Glucocorticoid receptor-like (DNA-binding domain)"/>
    <property type="match status" value="1"/>
</dbReference>
<evidence type="ECO:0000256" key="5">
    <source>
        <dbReference type="ARBA" id="ARBA00022833"/>
    </source>
</evidence>
<evidence type="ECO:0000313" key="15">
    <source>
        <dbReference type="EMBL" id="KAF0767937.1"/>
    </source>
</evidence>
<keyword evidence="3" id="KW-0479">Metal-binding</keyword>
<dbReference type="Pfam" id="PF21787">
    <property type="entry name" value="TNP-like_RNaseH_N"/>
    <property type="match status" value="1"/>
</dbReference>
<dbReference type="InterPro" id="IPR038441">
    <property type="entry name" value="THAP_Znf_sf"/>
</dbReference>
<dbReference type="SMART" id="SM00980">
    <property type="entry name" value="THAP"/>
    <property type="match status" value="1"/>
</dbReference>
<comment type="caution">
    <text evidence="15">The sequence shown here is derived from an EMBL/GenBank/DDBJ whole genome shotgun (WGS) entry which is preliminary data.</text>
</comment>
<evidence type="ECO:0000256" key="6">
    <source>
        <dbReference type="ARBA" id="ARBA00023015"/>
    </source>
</evidence>
<keyword evidence="16" id="KW-1185">Reference proteome</keyword>
<evidence type="ECO:0000256" key="3">
    <source>
        <dbReference type="ARBA" id="ARBA00022723"/>
    </source>
</evidence>
<evidence type="ECO:0000259" key="14">
    <source>
        <dbReference type="PROSITE" id="PS50950"/>
    </source>
</evidence>
<dbReference type="PROSITE" id="PS50950">
    <property type="entry name" value="ZF_THAP"/>
    <property type="match status" value="1"/>
</dbReference>
<accession>A0A6G0ZC25</accession>
<evidence type="ECO:0000256" key="7">
    <source>
        <dbReference type="ARBA" id="ARBA00023054"/>
    </source>
</evidence>
<reference evidence="15 16" key="1">
    <citation type="submission" date="2019-08" db="EMBL/GenBank/DDBJ databases">
        <title>Whole genome of Aphis craccivora.</title>
        <authorList>
            <person name="Voronova N.V."/>
            <person name="Shulinski R.S."/>
            <person name="Bandarenka Y.V."/>
            <person name="Zhorov D.G."/>
            <person name="Warner D."/>
        </authorList>
    </citation>
    <scope>NUCLEOTIDE SEQUENCE [LARGE SCALE GENOMIC DNA]</scope>
    <source>
        <strain evidence="15">180601</strain>
        <tissue evidence="15">Whole Body</tissue>
    </source>
</reference>
<dbReference type="GO" id="GO:0043565">
    <property type="term" value="F:sequence-specific DNA binding"/>
    <property type="evidence" value="ECO:0007669"/>
    <property type="project" value="InterPro"/>
</dbReference>
<evidence type="ECO:0000256" key="8">
    <source>
        <dbReference type="ARBA" id="ARBA00023125"/>
    </source>
</evidence>
<dbReference type="Gene3D" id="6.20.210.20">
    <property type="entry name" value="THAP domain"/>
    <property type="match status" value="1"/>
</dbReference>
<dbReference type="PANTHER" id="PTHR46600:SF1">
    <property type="entry name" value="THAP DOMAIN-CONTAINING PROTEIN 1"/>
    <property type="match status" value="1"/>
</dbReference>
<dbReference type="Pfam" id="PF05485">
    <property type="entry name" value="THAP"/>
    <property type="match status" value="1"/>
</dbReference>
<feature type="region of interest" description="Disordered" evidence="13">
    <location>
        <begin position="114"/>
        <end position="134"/>
    </location>
</feature>
<evidence type="ECO:0000313" key="16">
    <source>
        <dbReference type="Proteomes" id="UP000478052"/>
    </source>
</evidence>
<dbReference type="PANTHER" id="PTHR46600">
    <property type="entry name" value="THAP DOMAIN-CONTAINING"/>
    <property type="match status" value="1"/>
</dbReference>
<evidence type="ECO:0000256" key="4">
    <source>
        <dbReference type="ARBA" id="ARBA00022771"/>
    </source>
</evidence>
<feature type="domain" description="THAP-type" evidence="14">
    <location>
        <begin position="1"/>
        <end position="97"/>
    </location>
</feature>
<keyword evidence="11" id="KW-0131">Cell cycle</keyword>
<keyword evidence="5" id="KW-0862">Zinc</keyword>
<dbReference type="SMART" id="SM00692">
    <property type="entry name" value="DM3"/>
    <property type="match status" value="1"/>
</dbReference>
<keyword evidence="8 12" id="KW-0238">DNA-binding</keyword>
<evidence type="ECO:0000256" key="10">
    <source>
        <dbReference type="ARBA" id="ARBA00023242"/>
    </source>
</evidence>
<gene>
    <name evidence="15" type="ORF">FWK35_00004320</name>
</gene>
<dbReference type="AlphaFoldDB" id="A0A6G0ZC25"/>
<dbReference type="GO" id="GO:0008270">
    <property type="term" value="F:zinc ion binding"/>
    <property type="evidence" value="ECO:0007669"/>
    <property type="project" value="UniProtKB-KW"/>
</dbReference>
<evidence type="ECO:0000256" key="12">
    <source>
        <dbReference type="PROSITE-ProRule" id="PRU00309"/>
    </source>
</evidence>